<dbReference type="PANTHER" id="PTHR43308">
    <property type="entry name" value="OUTER MEMBRANE PROTEIN ALPHA-RELATED"/>
    <property type="match status" value="1"/>
</dbReference>
<proteinExistence type="predicted"/>
<evidence type="ECO:0000313" key="5">
    <source>
        <dbReference type="Proteomes" id="UP001597540"/>
    </source>
</evidence>
<accession>A0ABW5SMT2</accession>
<dbReference type="PROSITE" id="PS51272">
    <property type="entry name" value="SLH"/>
    <property type="match status" value="3"/>
</dbReference>
<dbReference type="InterPro" id="IPR001119">
    <property type="entry name" value="SLH_dom"/>
</dbReference>
<evidence type="ECO:0000259" key="2">
    <source>
        <dbReference type="PROSITE" id="PS50853"/>
    </source>
</evidence>
<keyword evidence="5" id="KW-1185">Reference proteome</keyword>
<feature type="region of interest" description="Disordered" evidence="1">
    <location>
        <begin position="1375"/>
        <end position="1411"/>
    </location>
</feature>
<comment type="caution">
    <text evidence="4">The sequence shown here is derived from an EMBL/GenBank/DDBJ whole genome shotgun (WGS) entry which is preliminary data.</text>
</comment>
<feature type="domain" description="Fibronectin type-III" evidence="2">
    <location>
        <begin position="1302"/>
        <end position="1387"/>
    </location>
</feature>
<feature type="domain" description="SLH" evidence="3">
    <location>
        <begin position="1597"/>
        <end position="1656"/>
    </location>
</feature>
<dbReference type="SMART" id="SM00060">
    <property type="entry name" value="FN3"/>
    <property type="match status" value="1"/>
</dbReference>
<dbReference type="Pfam" id="PF00395">
    <property type="entry name" value="SLH"/>
    <property type="match status" value="3"/>
</dbReference>
<dbReference type="Pfam" id="PF17963">
    <property type="entry name" value="Big_9"/>
    <property type="match status" value="1"/>
</dbReference>
<dbReference type="InterPro" id="IPR012334">
    <property type="entry name" value="Pectin_lyas_fold"/>
</dbReference>
<dbReference type="Gene3D" id="2.60.40.3440">
    <property type="match status" value="1"/>
</dbReference>
<dbReference type="SMART" id="SM00710">
    <property type="entry name" value="PbH1"/>
    <property type="match status" value="6"/>
</dbReference>
<dbReference type="InterPro" id="IPR051465">
    <property type="entry name" value="Cell_Envelope_Struct_Comp"/>
</dbReference>
<dbReference type="InterPro" id="IPR022441">
    <property type="entry name" value="Para_beta_helix_rpt-2"/>
</dbReference>
<organism evidence="4 5">
    <name type="scientific">Paenibacillus shunpengii</name>
    <dbReference type="NCBI Taxonomy" id="2054424"/>
    <lineage>
        <taxon>Bacteria</taxon>
        <taxon>Bacillati</taxon>
        <taxon>Bacillota</taxon>
        <taxon>Bacilli</taxon>
        <taxon>Bacillales</taxon>
        <taxon>Paenibacillaceae</taxon>
        <taxon>Paenibacillus</taxon>
    </lineage>
</organism>
<dbReference type="PANTHER" id="PTHR43308:SF5">
    <property type="entry name" value="S-LAYER PROTEIN _ PEPTIDOGLYCAN ENDO-BETA-N-ACETYLGLUCOSAMINIDASE"/>
    <property type="match status" value="1"/>
</dbReference>
<dbReference type="Gene3D" id="2.60.40.1190">
    <property type="match status" value="2"/>
</dbReference>
<dbReference type="InterPro" id="IPR011050">
    <property type="entry name" value="Pectin_lyase_fold/virulence"/>
</dbReference>
<dbReference type="SUPFAM" id="SSF49344">
    <property type="entry name" value="CBD9-like"/>
    <property type="match status" value="2"/>
</dbReference>
<dbReference type="InterPro" id="IPR059226">
    <property type="entry name" value="Choice_anch_Q_dom"/>
</dbReference>
<reference evidence="5" key="1">
    <citation type="journal article" date="2019" name="Int. J. Syst. Evol. Microbiol.">
        <title>The Global Catalogue of Microorganisms (GCM) 10K type strain sequencing project: providing services to taxonomists for standard genome sequencing and annotation.</title>
        <authorList>
            <consortium name="The Broad Institute Genomics Platform"/>
            <consortium name="The Broad Institute Genome Sequencing Center for Infectious Disease"/>
            <person name="Wu L."/>
            <person name="Ma J."/>
        </authorList>
    </citation>
    <scope>NUCLEOTIDE SEQUENCE [LARGE SCALE GENOMIC DNA]</scope>
    <source>
        <strain evidence="5">KCTC 33849</strain>
    </source>
</reference>
<protein>
    <submittedName>
        <fullName evidence="4">Sugar-binding protein</fullName>
    </submittedName>
</protein>
<dbReference type="Pfam" id="PF06452">
    <property type="entry name" value="CBM9_1"/>
    <property type="match status" value="2"/>
</dbReference>
<dbReference type="InterPro" id="IPR010502">
    <property type="entry name" value="Carb-bd_dom_fam9"/>
</dbReference>
<dbReference type="Gene3D" id="2.160.20.10">
    <property type="entry name" value="Single-stranded right-handed beta-helix, Pectin lyase-like"/>
    <property type="match status" value="1"/>
</dbReference>
<dbReference type="NCBIfam" id="TIGR03804">
    <property type="entry name" value="para_beta_helix"/>
    <property type="match status" value="1"/>
</dbReference>
<dbReference type="PROSITE" id="PS50853">
    <property type="entry name" value="FN3"/>
    <property type="match status" value="1"/>
</dbReference>
<dbReference type="Gene3D" id="2.60.40.10">
    <property type="entry name" value="Immunoglobulins"/>
    <property type="match status" value="1"/>
</dbReference>
<dbReference type="CDD" id="cd00063">
    <property type="entry name" value="FN3"/>
    <property type="match status" value="1"/>
</dbReference>
<dbReference type="SUPFAM" id="SSF49265">
    <property type="entry name" value="Fibronectin type III"/>
    <property type="match status" value="1"/>
</dbReference>
<dbReference type="Pfam" id="PF00041">
    <property type="entry name" value="fn3"/>
    <property type="match status" value="1"/>
</dbReference>
<sequence length="1777" mass="196285">MLIKKTSGLMAVILLVVTLLSSFSVIVPQHVEAAEQNNAVDHMSYAGRVTEDVYLETDGILDEAVWSLDTPVTNVTVGTAADNDIRFNTVWSSTYLYVGVQVLDTTVVNNHNDTQLYEDDSVEIFLDGNNGKTNAYQSDDYQIMIRSDNRLAVKQKSADVVLDGLHTATSPIEGGYNVELRIPWASLGVTPEERLKIGFDISNNDNDTTDGVGGRAAQLTWNAKGNTNYGNTSTFGTLSLAGNTKPVISTEGSPTIDGTLSENTWHLDYSLSFSNNEVEFGSLSDPHFLYLGFKVGDAEVHRDSDTDPRNDDSIEIFLDGNNAKTNSYEEENDRHFVIGYGDLVPVEIRGRAIDNVKSRSVAMDGGWAVEVAIPWSTLGIVPSDGIMLGFDVAVNDDDNGGSRDEQAIWSGDEYNEADTSGFGLLIVNNENIVKPSYEGPKATFVDEASDLSKIFEKSSNIVTASWPSALPKEPRILNNGGTEDYVIYKSPSSLDILDFVIEEWVNTDPAPFMKFYVSNDNQSYRPLDPGVHLQSEAYETASRDNGWYTKYKHTSSNLPEGAVYLKIEFTNNGASNGHKSLLENVSFNYKTLELREEYEGPRVTFEDPATSQALIYKKSTSGNLTTSSIAQGGPLIADRIKIYNGWEDNTWIMYKNPENGSDIVDFEIETVEKNGNWIRLSVSPDENNWTVLSEGAHYQIETLINPDAEETANYGKYLYKSENMPEGHKYIKLEFMNPSGAARDSSVTKVRIDYKKDNLPPSSLTAINEFTFLNESISGDVYGQDGDGDPLTFSILQAPKHGTAVIPDSTEDRWTYTPKEGFVGYDIFLVEVSDSRGATSMTKVVVNITDRPSNLTYYVDISNGNNQNTGLSEDQAFQTIQRAADMTKPGDTVLIMDGTYVEDFSRGDNEGVVVIRRSGAPNYPITYKNYPGHKPKLHVKKGWNHILINSASYITIEGLEISGNGKNITYEQAKEVTDLFYSGDFSWMDERILRTQTNGISVRPHSVSANFVDKAIPSHIIIRNNYVHDVPGGGINTDQADYVTIEHNTVHDTAQSSSFGQSGISIFHAQDSAKYDANDYQYIIRNNVSYNNYVRVEAFRFKTITDGNGIIIDDFSNGQIKALYPNSVAIPYAGRTLVENNLVYHNGGSGIHSYHSHNIDIFNNTAYDNARTPELIHWGNMFIQDGKDSRMMNNIIVTTNPKGNATSNIKNTNVKYDYNIYFGGVAAGVPAAIKGPNDVIADPRFVDPAGLDFRLLPDSPAINTGNSNIGTDFDLDGVPRPWGASLDRGAYEYYEDLEAPTPPKNLTASEITQSSFVLNWTKSIDDVGVKGYHVYQGDKQIGTVTGTTYDIMGLNSRTKYSIKVKAYDISGKQSMPSETLDVTTSPAANEGGSSSETPKESTNSPEKSTDKVINTAQLEEGAVYNTEVEMDALLKAIENADQNVTIVVPDNTDANSVKVKLNSEVLTKAIENGIERITIKNDFVTVSYTLQTLEAVKDNVVFIITNLDQSGLDSSKVTKLEFSVLMDGKAILNLGSKESIQITIPFTLADMEKKHMVVAYHISEDGKKSYKKGKYDLNSKELSFYTNQLGKYEVMSNETKFSDLHHVQWAEEAIEYLAALQIVKGYSEQAFKPHGEITRAEFLQMLINAYDLKDTSESTANFKDVKEDAWYIAVIASAHKLGIVSGYKDNTFKPNRTITREEMIVMAANTVKASGTKLNSIKEKVVFSDHSEISNYAADAVYDLQQAGILNGLNNGKFSPNRTATRAESAVIIQRLL</sequence>
<dbReference type="RefSeq" id="WP_379262254.1">
    <property type="nucleotide sequence ID" value="NZ_JBHUMJ010000002.1"/>
</dbReference>
<dbReference type="NCBIfam" id="NF041518">
    <property type="entry name" value="choice_anch_Q"/>
    <property type="match status" value="1"/>
</dbReference>
<dbReference type="EMBL" id="JBHUMJ010000002">
    <property type="protein sequence ID" value="MFD2701125.1"/>
    <property type="molecule type" value="Genomic_DNA"/>
</dbReference>
<dbReference type="Proteomes" id="UP001597540">
    <property type="component" value="Unassembled WGS sequence"/>
</dbReference>
<evidence type="ECO:0000313" key="4">
    <source>
        <dbReference type="EMBL" id="MFD2701125.1"/>
    </source>
</evidence>
<dbReference type="SUPFAM" id="SSF51126">
    <property type="entry name" value="Pectin lyase-like"/>
    <property type="match status" value="1"/>
</dbReference>
<dbReference type="InterPro" id="IPR036116">
    <property type="entry name" value="FN3_sf"/>
</dbReference>
<name>A0ABW5SMT2_9BACL</name>
<evidence type="ECO:0000259" key="3">
    <source>
        <dbReference type="PROSITE" id="PS51272"/>
    </source>
</evidence>
<feature type="domain" description="SLH" evidence="3">
    <location>
        <begin position="1724"/>
        <end position="1777"/>
    </location>
</feature>
<evidence type="ECO:0000256" key="1">
    <source>
        <dbReference type="SAM" id="MobiDB-lite"/>
    </source>
</evidence>
<dbReference type="InterPro" id="IPR006626">
    <property type="entry name" value="PbH1"/>
</dbReference>
<dbReference type="InterPro" id="IPR013783">
    <property type="entry name" value="Ig-like_fold"/>
</dbReference>
<feature type="domain" description="SLH" evidence="3">
    <location>
        <begin position="1658"/>
        <end position="1721"/>
    </location>
</feature>
<gene>
    <name evidence="4" type="ORF">ACFSVM_11665</name>
</gene>
<dbReference type="InterPro" id="IPR003961">
    <property type="entry name" value="FN3_dom"/>
</dbReference>